<dbReference type="EMBL" id="BMPG01000002">
    <property type="protein sequence ID" value="GGL63559.1"/>
    <property type="molecule type" value="Genomic_DNA"/>
</dbReference>
<proteinExistence type="predicted"/>
<gene>
    <name evidence="2" type="ORF">GCM10009039_21840</name>
</gene>
<dbReference type="Proteomes" id="UP000607197">
    <property type="component" value="Unassembled WGS sequence"/>
</dbReference>
<evidence type="ECO:0000313" key="2">
    <source>
        <dbReference type="EMBL" id="GGL63559.1"/>
    </source>
</evidence>
<reference evidence="2" key="2">
    <citation type="submission" date="2020-09" db="EMBL/GenBank/DDBJ databases">
        <authorList>
            <person name="Sun Q."/>
            <person name="Ohkuma M."/>
        </authorList>
    </citation>
    <scope>NUCLEOTIDE SEQUENCE</scope>
    <source>
        <strain evidence="2">JCM 19596</strain>
    </source>
</reference>
<reference evidence="2" key="1">
    <citation type="journal article" date="2014" name="Int. J. Syst. Evol. Microbiol.">
        <title>Complete genome sequence of Corynebacterium casei LMG S-19264T (=DSM 44701T), isolated from a smear-ripened cheese.</title>
        <authorList>
            <consortium name="US DOE Joint Genome Institute (JGI-PGF)"/>
            <person name="Walter F."/>
            <person name="Albersmeier A."/>
            <person name="Kalinowski J."/>
            <person name="Ruckert C."/>
        </authorList>
    </citation>
    <scope>NUCLEOTIDE SEQUENCE</scope>
    <source>
        <strain evidence="2">JCM 19596</strain>
    </source>
</reference>
<feature type="transmembrane region" description="Helical" evidence="1">
    <location>
        <begin position="80"/>
        <end position="103"/>
    </location>
</feature>
<dbReference type="InterPro" id="IPR055941">
    <property type="entry name" value="DUF7519"/>
</dbReference>
<evidence type="ECO:0000256" key="1">
    <source>
        <dbReference type="SAM" id="Phobius"/>
    </source>
</evidence>
<dbReference type="AlphaFoldDB" id="A0A830FD92"/>
<protein>
    <submittedName>
        <fullName evidence="2">Uncharacterized protein</fullName>
    </submittedName>
</protein>
<feature type="transmembrane region" description="Helical" evidence="1">
    <location>
        <begin position="149"/>
        <end position="166"/>
    </location>
</feature>
<keyword evidence="1" id="KW-0472">Membrane</keyword>
<feature type="transmembrane region" description="Helical" evidence="1">
    <location>
        <begin position="54"/>
        <end position="74"/>
    </location>
</feature>
<accession>A0A830FD92</accession>
<keyword evidence="1" id="KW-0812">Transmembrane</keyword>
<evidence type="ECO:0000313" key="3">
    <source>
        <dbReference type="Proteomes" id="UP000607197"/>
    </source>
</evidence>
<feature type="transmembrane region" description="Helical" evidence="1">
    <location>
        <begin position="124"/>
        <end position="143"/>
    </location>
</feature>
<feature type="transmembrane region" description="Helical" evidence="1">
    <location>
        <begin position="20"/>
        <end position="47"/>
    </location>
</feature>
<dbReference type="Pfam" id="PF24363">
    <property type="entry name" value="DUF7519"/>
    <property type="match status" value="1"/>
</dbReference>
<keyword evidence="3" id="KW-1185">Reference proteome</keyword>
<dbReference type="RefSeq" id="WP_188978824.1">
    <property type="nucleotide sequence ID" value="NZ_BMPG01000002.1"/>
</dbReference>
<name>A0A830FD92_9EURY</name>
<sequence>MSDFDDRPARLSARLAVGVALTAAPVLAVVALPAAGVALAGALLLATGAFRGRVAAVTAGTALGLLGVFVAAAVADPTGAVLPVVFAAAALAVAWDLGEYAIVLGRHVGRDARTRNAELTHATLSALVFGGGALAALAVYQTAADGRPVTALVALLAGVLILVRALR</sequence>
<organism evidence="2 3">
    <name type="scientific">Halocalculus aciditolerans</name>
    <dbReference type="NCBI Taxonomy" id="1383812"/>
    <lineage>
        <taxon>Archaea</taxon>
        <taxon>Methanobacteriati</taxon>
        <taxon>Methanobacteriota</taxon>
        <taxon>Stenosarchaea group</taxon>
        <taxon>Halobacteria</taxon>
        <taxon>Halobacteriales</taxon>
        <taxon>Halobacteriaceae</taxon>
        <taxon>Halocalculus</taxon>
    </lineage>
</organism>
<keyword evidence="1" id="KW-1133">Transmembrane helix</keyword>
<comment type="caution">
    <text evidence="2">The sequence shown here is derived from an EMBL/GenBank/DDBJ whole genome shotgun (WGS) entry which is preliminary data.</text>
</comment>